<dbReference type="SUPFAM" id="SSF56053">
    <property type="entry name" value="Ribosomal protein L6"/>
    <property type="match status" value="1"/>
</dbReference>
<dbReference type="GO" id="GO:0002181">
    <property type="term" value="P:cytoplasmic translation"/>
    <property type="evidence" value="ECO:0007669"/>
    <property type="project" value="TreeGrafter"/>
</dbReference>
<proteinExistence type="predicted"/>
<evidence type="ECO:0000313" key="6">
    <source>
        <dbReference type="EMBL" id="SVA66615.1"/>
    </source>
</evidence>
<dbReference type="GO" id="GO:0019843">
    <property type="term" value="F:rRNA binding"/>
    <property type="evidence" value="ECO:0007669"/>
    <property type="project" value="UniProtKB-KW"/>
</dbReference>
<name>A0A381XPD8_9ZZZZ</name>
<keyword evidence="1" id="KW-0699">rRNA-binding</keyword>
<dbReference type="InterPro" id="IPR020040">
    <property type="entry name" value="Ribosomal_uL6_a/b-dom"/>
</dbReference>
<evidence type="ECO:0000256" key="3">
    <source>
        <dbReference type="ARBA" id="ARBA00022980"/>
    </source>
</evidence>
<accession>A0A381XPD8</accession>
<dbReference type="Gene3D" id="3.90.930.12">
    <property type="entry name" value="Ribosomal protein L6, alpha-beta domain"/>
    <property type="match status" value="1"/>
</dbReference>
<organism evidence="6">
    <name type="scientific">marine metagenome</name>
    <dbReference type="NCBI Taxonomy" id="408172"/>
    <lineage>
        <taxon>unclassified sequences</taxon>
        <taxon>metagenomes</taxon>
        <taxon>ecological metagenomes</taxon>
    </lineage>
</organism>
<evidence type="ECO:0000256" key="2">
    <source>
        <dbReference type="ARBA" id="ARBA00022884"/>
    </source>
</evidence>
<evidence type="ECO:0000256" key="4">
    <source>
        <dbReference type="ARBA" id="ARBA00023274"/>
    </source>
</evidence>
<keyword evidence="4" id="KW-0687">Ribonucleoprotein</keyword>
<keyword evidence="2" id="KW-0694">RNA-binding</keyword>
<dbReference type="GO" id="GO:0003735">
    <property type="term" value="F:structural constituent of ribosome"/>
    <property type="evidence" value="ECO:0007669"/>
    <property type="project" value="InterPro"/>
</dbReference>
<dbReference type="PANTHER" id="PTHR11655">
    <property type="entry name" value="60S/50S RIBOSOMAL PROTEIN L6/L9"/>
    <property type="match status" value="1"/>
</dbReference>
<dbReference type="PANTHER" id="PTHR11655:SF14">
    <property type="entry name" value="LARGE RIBOSOMAL SUBUNIT PROTEIN UL6M"/>
    <property type="match status" value="1"/>
</dbReference>
<dbReference type="AlphaFoldDB" id="A0A381XPD8"/>
<feature type="non-terminal residue" evidence="6">
    <location>
        <position position="99"/>
    </location>
</feature>
<dbReference type="GO" id="GO:0022625">
    <property type="term" value="C:cytosolic large ribosomal subunit"/>
    <property type="evidence" value="ECO:0007669"/>
    <property type="project" value="TreeGrafter"/>
</dbReference>
<evidence type="ECO:0000256" key="1">
    <source>
        <dbReference type="ARBA" id="ARBA00022730"/>
    </source>
</evidence>
<gene>
    <name evidence="6" type="ORF">METZ01_LOCUS119469</name>
</gene>
<dbReference type="Pfam" id="PF00347">
    <property type="entry name" value="Ribosomal_L6"/>
    <property type="match status" value="1"/>
</dbReference>
<dbReference type="InterPro" id="IPR036789">
    <property type="entry name" value="Ribosomal_uL6-like_a/b-dom_sf"/>
</dbReference>
<dbReference type="EMBL" id="UINC01015899">
    <property type="protein sequence ID" value="SVA66615.1"/>
    <property type="molecule type" value="Genomic_DNA"/>
</dbReference>
<feature type="domain" description="Large ribosomal subunit protein uL6 alpha-beta" evidence="5">
    <location>
        <begin position="11"/>
        <end position="83"/>
    </location>
</feature>
<protein>
    <recommendedName>
        <fullName evidence="5">Large ribosomal subunit protein uL6 alpha-beta domain-containing protein</fullName>
    </recommendedName>
</protein>
<dbReference type="InterPro" id="IPR000702">
    <property type="entry name" value="Ribosomal_uL6-like"/>
</dbReference>
<evidence type="ECO:0000259" key="5">
    <source>
        <dbReference type="Pfam" id="PF00347"/>
    </source>
</evidence>
<keyword evidence="3" id="KW-0689">Ribosomal protein</keyword>
<dbReference type="FunFam" id="3.90.930.12:FF:000002">
    <property type="entry name" value="50S ribosomal protein L6"/>
    <property type="match status" value="1"/>
</dbReference>
<reference evidence="6" key="1">
    <citation type="submission" date="2018-05" db="EMBL/GenBank/DDBJ databases">
        <authorList>
            <person name="Lanie J.A."/>
            <person name="Ng W.-L."/>
            <person name="Kazmierczak K.M."/>
            <person name="Andrzejewski T.M."/>
            <person name="Davidsen T.M."/>
            <person name="Wayne K.J."/>
            <person name="Tettelin H."/>
            <person name="Glass J.I."/>
            <person name="Rusch D."/>
            <person name="Podicherti R."/>
            <person name="Tsui H.-C.T."/>
            <person name="Winkler M.E."/>
        </authorList>
    </citation>
    <scope>NUCLEOTIDE SEQUENCE</scope>
</reference>
<sequence>MSRIGNLPIQIPDKVKVELKDNGGVAVEGPKGKLDWTVPSSIKAHVTDRIIHFERETDQKEDKALHGLSRSLVANMVTGVSEGFEKKLYVVGVGYRAEI</sequence>